<evidence type="ECO:0000259" key="1">
    <source>
        <dbReference type="PROSITE" id="PS50878"/>
    </source>
</evidence>
<dbReference type="InterPro" id="IPR000477">
    <property type="entry name" value="RT_dom"/>
</dbReference>
<accession>A0A817A1E1</accession>
<name>A0A817A1E1_9BILA</name>
<comment type="caution">
    <text evidence="2">The sequence shown here is derived from an EMBL/GenBank/DDBJ whole genome shotgun (WGS) entry which is preliminary data.</text>
</comment>
<dbReference type="EMBL" id="CAJNRF010017662">
    <property type="protein sequence ID" value="CAF2235525.1"/>
    <property type="molecule type" value="Genomic_DNA"/>
</dbReference>
<reference evidence="2" key="1">
    <citation type="submission" date="2021-02" db="EMBL/GenBank/DDBJ databases">
        <authorList>
            <person name="Nowell W R."/>
        </authorList>
    </citation>
    <scope>NUCLEOTIDE SEQUENCE</scope>
</reference>
<evidence type="ECO:0000313" key="2">
    <source>
        <dbReference type="EMBL" id="CAF2235525.1"/>
    </source>
</evidence>
<dbReference type="PROSITE" id="PS50878">
    <property type="entry name" value="RT_POL"/>
    <property type="match status" value="1"/>
</dbReference>
<dbReference type="SUPFAM" id="SSF56672">
    <property type="entry name" value="DNA/RNA polymerases"/>
    <property type="match status" value="1"/>
</dbReference>
<dbReference type="PANTHER" id="PTHR47027:SF20">
    <property type="entry name" value="REVERSE TRANSCRIPTASE-LIKE PROTEIN WITH RNA-DIRECTED DNA POLYMERASE DOMAIN"/>
    <property type="match status" value="1"/>
</dbReference>
<dbReference type="CDD" id="cd01650">
    <property type="entry name" value="RT_nLTR_like"/>
    <property type="match status" value="1"/>
</dbReference>
<feature type="domain" description="Reverse transcriptase" evidence="1">
    <location>
        <begin position="110"/>
        <end position="411"/>
    </location>
</feature>
<gene>
    <name evidence="2" type="ORF">WKI299_LOCUS36245</name>
</gene>
<protein>
    <recommendedName>
        <fullName evidence="1">Reverse transcriptase domain-containing protein</fullName>
    </recommendedName>
</protein>
<organism evidence="2 3">
    <name type="scientific">Rotaria magnacalcarata</name>
    <dbReference type="NCBI Taxonomy" id="392030"/>
    <lineage>
        <taxon>Eukaryota</taxon>
        <taxon>Metazoa</taxon>
        <taxon>Spiralia</taxon>
        <taxon>Gnathifera</taxon>
        <taxon>Rotifera</taxon>
        <taxon>Eurotatoria</taxon>
        <taxon>Bdelloidea</taxon>
        <taxon>Philodinida</taxon>
        <taxon>Philodinidae</taxon>
        <taxon>Rotaria</taxon>
    </lineage>
</organism>
<dbReference type="Proteomes" id="UP000663856">
    <property type="component" value="Unassembled WGS sequence"/>
</dbReference>
<dbReference type="Pfam" id="PF00078">
    <property type="entry name" value="RVT_1"/>
    <property type="match status" value="1"/>
</dbReference>
<dbReference type="PANTHER" id="PTHR47027">
    <property type="entry name" value="REVERSE TRANSCRIPTASE DOMAIN-CONTAINING PROTEIN"/>
    <property type="match status" value="1"/>
</dbReference>
<proteinExistence type="predicted"/>
<sequence length="618" mass="71909">MNTEHIVIHDKDGNTLTNSEDRLNRWREYFDEMLNVNTIVDEQILQKIPKPLLDQTELSHQDAVPTIGEVVKAMKQIKNRRAPGKDEISAELIKAGGLLLVEWLHEIICDVWEQEIMVKDWTVAVLIRLYKNKGDKRICDNYSSISLLVVAEKIFARILLNRIQSRLEKKLIEEQAGFRSGRSTLDQVFILKMVMERSREFNQPLHTCFIDPQKAYDSVNREALLRVCRAYGLSDKMIKMIKLLYEDVKAEVRIDSDFSSSIQMNTGVKQGCLLSPILFNVYIDFVMRQILEQAGTEGITMNYRLGDLWYSGRGKSDDVKLLALMYADDIAVMCQSTQELEKFIKAFEKGTQDFGLTMNIKKTCFMSLRQFQKSTCNSKKRTKIDHQPCGIPIRNQKIEKTDEFNYLGCYVSKDQTQYKDIETRVSKASSAFNSLRRIVWYRKCISIQAKIRIFRASILPVLLYGSELWSLTVAEEQRLKAFYMKCLRVIIGVSIGDRMKNDLVLQLTGHPTLENILRRNRLRWFGHVNRVDNDQNCPMLTKKTLFASFKDVKRPPHGIKLRWKDKVMKDITVVNIKNWRRETYDKDTWRKTINRGVAYGIVHTDATRVVREHKSESC</sequence>
<dbReference type="InterPro" id="IPR043502">
    <property type="entry name" value="DNA/RNA_pol_sf"/>
</dbReference>
<evidence type="ECO:0000313" key="3">
    <source>
        <dbReference type="Proteomes" id="UP000663856"/>
    </source>
</evidence>
<dbReference type="AlphaFoldDB" id="A0A817A1E1"/>